<evidence type="ECO:0000256" key="1">
    <source>
        <dbReference type="ARBA" id="ARBA00006226"/>
    </source>
</evidence>
<keyword evidence="5" id="KW-1185">Reference proteome</keyword>
<dbReference type="RefSeq" id="WP_190835348.1">
    <property type="nucleotide sequence ID" value="NZ_CAWPPI010000091.1"/>
</dbReference>
<evidence type="ECO:0000313" key="5">
    <source>
        <dbReference type="Proteomes" id="UP000629098"/>
    </source>
</evidence>
<dbReference type="InterPro" id="IPR007712">
    <property type="entry name" value="RelE/ParE_toxin"/>
</dbReference>
<evidence type="ECO:0000256" key="3">
    <source>
        <dbReference type="PIRNR" id="PIRNR029218"/>
    </source>
</evidence>
<dbReference type="Pfam" id="PF05016">
    <property type="entry name" value="ParE_toxin"/>
    <property type="match status" value="1"/>
</dbReference>
<organism evidence="4 5">
    <name type="scientific">Iningainema tapete BLCC-T55</name>
    <dbReference type="NCBI Taxonomy" id="2748662"/>
    <lineage>
        <taxon>Bacteria</taxon>
        <taxon>Bacillati</taxon>
        <taxon>Cyanobacteriota</taxon>
        <taxon>Cyanophyceae</taxon>
        <taxon>Nostocales</taxon>
        <taxon>Scytonemataceae</taxon>
        <taxon>Iningainema tapete</taxon>
    </lineage>
</organism>
<sequence length="103" mass="11557">MSRRCELTELADQDIFEVSVYVAQNLGVAAAQRFIDTINEKFQLLANSPGLGRSRLDLAPELRSFPVGKYIIFYRPISEGILVVRVLHGARDITSIFEAEQDS</sequence>
<dbReference type="PANTHER" id="PTHR33755:SF6">
    <property type="entry name" value="PLASMID STABILIZATION SYSTEM PROTEIN"/>
    <property type="match status" value="1"/>
</dbReference>
<comment type="caution">
    <text evidence="4">The sequence shown here is derived from an EMBL/GenBank/DDBJ whole genome shotgun (WGS) entry which is preliminary data.</text>
</comment>
<dbReference type="Gene3D" id="3.30.2310.20">
    <property type="entry name" value="RelE-like"/>
    <property type="match status" value="1"/>
</dbReference>
<dbReference type="PIRSF" id="PIRSF029218">
    <property type="entry name" value="ParE"/>
    <property type="match status" value="1"/>
</dbReference>
<name>A0A8J6XNI5_9CYAN</name>
<evidence type="ECO:0000313" key="4">
    <source>
        <dbReference type="EMBL" id="MBD2776276.1"/>
    </source>
</evidence>
<dbReference type="InterPro" id="IPR035093">
    <property type="entry name" value="RelE/ParE_toxin_dom_sf"/>
</dbReference>
<dbReference type="PANTHER" id="PTHR33755">
    <property type="entry name" value="TOXIN PARE1-RELATED"/>
    <property type="match status" value="1"/>
</dbReference>
<dbReference type="InterPro" id="IPR051803">
    <property type="entry name" value="TA_system_RelE-like_toxin"/>
</dbReference>
<gene>
    <name evidence="4" type="ORF">ICL16_30505</name>
</gene>
<dbReference type="InterPro" id="IPR028344">
    <property type="entry name" value="ParE1/4"/>
</dbReference>
<keyword evidence="2" id="KW-1277">Toxin-antitoxin system</keyword>
<reference evidence="4" key="1">
    <citation type="submission" date="2020-09" db="EMBL/GenBank/DDBJ databases">
        <title>Iningainema tapete sp. nov. (Scytonemataceae, Cyanobacteria) from greenhouses in central Florida (USA) produces two types of nodularin with biosynthetic potential for microcystin-LR and anabaenopeptins.</title>
        <authorList>
            <person name="Berthold D.E."/>
            <person name="Lefler F.W."/>
            <person name="Huang I.-S."/>
            <person name="Abdulla H."/>
            <person name="Zimba P.V."/>
            <person name="Laughinghouse H.D. IV."/>
        </authorList>
    </citation>
    <scope>NUCLEOTIDE SEQUENCE</scope>
    <source>
        <strain evidence="4">BLCCT55</strain>
    </source>
</reference>
<accession>A0A8J6XNI5</accession>
<dbReference type="Proteomes" id="UP000629098">
    <property type="component" value="Unassembled WGS sequence"/>
</dbReference>
<proteinExistence type="inferred from homology"/>
<protein>
    <recommendedName>
        <fullName evidence="3">Toxin</fullName>
    </recommendedName>
</protein>
<comment type="similarity">
    <text evidence="1 3">Belongs to the RelE toxin family.</text>
</comment>
<dbReference type="EMBL" id="JACXAE010000091">
    <property type="protein sequence ID" value="MBD2776276.1"/>
    <property type="molecule type" value="Genomic_DNA"/>
</dbReference>
<dbReference type="AlphaFoldDB" id="A0A8J6XNI5"/>
<evidence type="ECO:0000256" key="2">
    <source>
        <dbReference type="ARBA" id="ARBA00022649"/>
    </source>
</evidence>